<name>A0A844Z7D4_9SPHN</name>
<gene>
    <name evidence="1" type="ORF">GRI35_07665</name>
</gene>
<proteinExistence type="predicted"/>
<protein>
    <submittedName>
        <fullName evidence="1">Uncharacterized protein</fullName>
    </submittedName>
</protein>
<evidence type="ECO:0000313" key="1">
    <source>
        <dbReference type="EMBL" id="MXO83242.1"/>
    </source>
</evidence>
<evidence type="ECO:0000313" key="2">
    <source>
        <dbReference type="Proteomes" id="UP000460290"/>
    </source>
</evidence>
<dbReference type="Proteomes" id="UP000460290">
    <property type="component" value="Unassembled WGS sequence"/>
</dbReference>
<reference evidence="1 2" key="1">
    <citation type="submission" date="2019-12" db="EMBL/GenBank/DDBJ databases">
        <title>Genomic-based taxomic classification of the family Erythrobacteraceae.</title>
        <authorList>
            <person name="Xu L."/>
        </authorList>
    </citation>
    <scope>NUCLEOTIDE SEQUENCE [LARGE SCALE GENOMIC DNA]</scope>
    <source>
        <strain evidence="1 2">KCTC 42006</strain>
    </source>
</reference>
<sequence>MFNSYHMYIGVTNEGRHEGIIYDVSVAGAVKSDIAVGLLNKISGLTLLQKRVRLYWSI</sequence>
<dbReference type="EMBL" id="WTYZ01000001">
    <property type="protein sequence ID" value="MXO83242.1"/>
    <property type="molecule type" value="Genomic_DNA"/>
</dbReference>
<dbReference type="RefSeq" id="WP_290258744.1">
    <property type="nucleotide sequence ID" value="NZ_JAUFQM010000001.1"/>
</dbReference>
<accession>A0A844Z7D4</accession>
<keyword evidence="2" id="KW-1185">Reference proteome</keyword>
<organism evidence="1 2">
    <name type="scientific">Pontixanthobacter aestiaquae</name>
    <dbReference type="NCBI Taxonomy" id="1509367"/>
    <lineage>
        <taxon>Bacteria</taxon>
        <taxon>Pseudomonadati</taxon>
        <taxon>Pseudomonadota</taxon>
        <taxon>Alphaproteobacteria</taxon>
        <taxon>Sphingomonadales</taxon>
        <taxon>Erythrobacteraceae</taxon>
        <taxon>Pontixanthobacter</taxon>
    </lineage>
</organism>
<comment type="caution">
    <text evidence="1">The sequence shown here is derived from an EMBL/GenBank/DDBJ whole genome shotgun (WGS) entry which is preliminary data.</text>
</comment>
<dbReference type="AlphaFoldDB" id="A0A844Z7D4"/>